<dbReference type="Pfam" id="PF02518">
    <property type="entry name" value="HATPase_c"/>
    <property type="match status" value="1"/>
</dbReference>
<dbReference type="Gene3D" id="3.30.565.10">
    <property type="entry name" value="Histidine kinase-like ATPase, C-terminal domain"/>
    <property type="match status" value="1"/>
</dbReference>
<proteinExistence type="predicted"/>
<dbReference type="InterPro" id="IPR036097">
    <property type="entry name" value="HisK_dim/P_sf"/>
</dbReference>
<dbReference type="GO" id="GO:0005886">
    <property type="term" value="C:plasma membrane"/>
    <property type="evidence" value="ECO:0007669"/>
    <property type="project" value="TreeGrafter"/>
</dbReference>
<dbReference type="InterPro" id="IPR036890">
    <property type="entry name" value="HATPase_C_sf"/>
</dbReference>
<dbReference type="InterPro" id="IPR005467">
    <property type="entry name" value="His_kinase_dom"/>
</dbReference>
<protein>
    <recommendedName>
        <fullName evidence="2">histidine kinase</fullName>
        <ecNumber evidence="2">2.7.13.3</ecNumber>
    </recommendedName>
</protein>
<dbReference type="PRINTS" id="PR00344">
    <property type="entry name" value="BCTRLSENSOR"/>
</dbReference>
<evidence type="ECO:0000313" key="7">
    <source>
        <dbReference type="EMBL" id="KAK9850454.1"/>
    </source>
</evidence>
<comment type="catalytic activity">
    <reaction evidence="1">
        <text>ATP + protein L-histidine = ADP + protein N-phospho-L-histidine.</text>
        <dbReference type="EC" id="2.7.13.3"/>
    </reaction>
</comment>
<dbReference type="GO" id="GO:0009927">
    <property type="term" value="F:histidine phosphotransfer kinase activity"/>
    <property type="evidence" value="ECO:0007669"/>
    <property type="project" value="TreeGrafter"/>
</dbReference>
<accession>A0AAW1SQ72</accession>
<keyword evidence="5" id="KW-0418">Kinase</keyword>
<gene>
    <name evidence="7" type="ORF">WJX84_010724</name>
</gene>
<dbReference type="Gene3D" id="1.10.287.130">
    <property type="match status" value="1"/>
</dbReference>
<evidence type="ECO:0000259" key="6">
    <source>
        <dbReference type="PROSITE" id="PS50109"/>
    </source>
</evidence>
<evidence type="ECO:0000256" key="2">
    <source>
        <dbReference type="ARBA" id="ARBA00012438"/>
    </source>
</evidence>
<dbReference type="Pfam" id="PF00512">
    <property type="entry name" value="HisKA"/>
    <property type="match status" value="1"/>
</dbReference>
<dbReference type="CDD" id="cd00082">
    <property type="entry name" value="HisKA"/>
    <property type="match status" value="1"/>
</dbReference>
<evidence type="ECO:0000256" key="1">
    <source>
        <dbReference type="ARBA" id="ARBA00000085"/>
    </source>
</evidence>
<evidence type="ECO:0000256" key="4">
    <source>
        <dbReference type="ARBA" id="ARBA00022679"/>
    </source>
</evidence>
<keyword evidence="4" id="KW-0808">Transferase</keyword>
<dbReference type="SUPFAM" id="SSF55874">
    <property type="entry name" value="ATPase domain of HSP90 chaperone/DNA topoisomerase II/histidine kinase"/>
    <property type="match status" value="1"/>
</dbReference>
<dbReference type="GO" id="GO:0000155">
    <property type="term" value="F:phosphorelay sensor kinase activity"/>
    <property type="evidence" value="ECO:0007669"/>
    <property type="project" value="InterPro"/>
</dbReference>
<organism evidence="7 8">
    <name type="scientific">Apatococcus fuscideae</name>
    <dbReference type="NCBI Taxonomy" id="2026836"/>
    <lineage>
        <taxon>Eukaryota</taxon>
        <taxon>Viridiplantae</taxon>
        <taxon>Chlorophyta</taxon>
        <taxon>core chlorophytes</taxon>
        <taxon>Trebouxiophyceae</taxon>
        <taxon>Chlorellales</taxon>
        <taxon>Chlorellaceae</taxon>
        <taxon>Apatococcus</taxon>
    </lineage>
</organism>
<keyword evidence="8" id="KW-1185">Reference proteome</keyword>
<dbReference type="SUPFAM" id="SSF47384">
    <property type="entry name" value="Homodimeric domain of signal transducing histidine kinase"/>
    <property type="match status" value="1"/>
</dbReference>
<dbReference type="AlphaFoldDB" id="A0AAW1SQ72"/>
<name>A0AAW1SQ72_9CHLO</name>
<dbReference type="PROSITE" id="PS50109">
    <property type="entry name" value="HIS_KIN"/>
    <property type="match status" value="1"/>
</dbReference>
<keyword evidence="3" id="KW-0597">Phosphoprotein</keyword>
<dbReference type="SMART" id="SM00388">
    <property type="entry name" value="HisKA"/>
    <property type="match status" value="1"/>
</dbReference>
<dbReference type="SMART" id="SM00387">
    <property type="entry name" value="HATPase_c"/>
    <property type="match status" value="1"/>
</dbReference>
<reference evidence="7 8" key="1">
    <citation type="journal article" date="2024" name="Nat. Commun.">
        <title>Phylogenomics reveals the evolutionary origins of lichenization in chlorophyte algae.</title>
        <authorList>
            <person name="Puginier C."/>
            <person name="Libourel C."/>
            <person name="Otte J."/>
            <person name="Skaloud P."/>
            <person name="Haon M."/>
            <person name="Grisel S."/>
            <person name="Petersen M."/>
            <person name="Berrin J.G."/>
            <person name="Delaux P.M."/>
            <person name="Dal Grande F."/>
            <person name="Keller J."/>
        </authorList>
    </citation>
    <scope>NUCLEOTIDE SEQUENCE [LARGE SCALE GENOMIC DNA]</scope>
    <source>
        <strain evidence="7 8">SAG 2523</strain>
    </source>
</reference>
<feature type="domain" description="Histidine kinase" evidence="6">
    <location>
        <begin position="87"/>
        <end position="259"/>
    </location>
</feature>
<evidence type="ECO:0000313" key="8">
    <source>
        <dbReference type="Proteomes" id="UP001485043"/>
    </source>
</evidence>
<dbReference type="InterPro" id="IPR004358">
    <property type="entry name" value="Sig_transdc_His_kin-like_C"/>
</dbReference>
<dbReference type="InterPro" id="IPR003661">
    <property type="entry name" value="HisK_dim/P_dom"/>
</dbReference>
<comment type="caution">
    <text evidence="7">The sequence shown here is derived from an EMBL/GenBank/DDBJ whole genome shotgun (WGS) entry which is preliminary data.</text>
</comment>
<dbReference type="PANTHER" id="PTHR43047">
    <property type="entry name" value="TWO-COMPONENT HISTIDINE PROTEIN KINASE"/>
    <property type="match status" value="1"/>
</dbReference>
<evidence type="ECO:0000256" key="3">
    <source>
        <dbReference type="ARBA" id="ARBA00022553"/>
    </source>
</evidence>
<sequence length="292" mass="32079">MASLNKMIRSAEDECVEAEARNGLKMIRCSTHLTWNVFPTTFVLLQKNLISTFTYELCVLVSNFGSKIIFSSSVMYANFLTISQRRAIAHELEEQAARIQMIQDLKRAVEVKAEFLSVVSHELRTPLNGIIGLTDAMLGPGTWQLGDQASQLVKPRVVIKRRFDSRTPAITADTRRLTQILYNLIGNAVKFTSKGSIIVDVRPDPNGSEGDSSTTRKYGGTGLGLNIVQRLVAAHGGRITLDSNVGKGSTFTLFLPIHQPLEETCTAASGRNSAESARMSFDMARASIDVVR</sequence>
<dbReference type="PANTHER" id="PTHR43047:SF72">
    <property type="entry name" value="OSMOSENSING HISTIDINE PROTEIN KINASE SLN1"/>
    <property type="match status" value="1"/>
</dbReference>
<dbReference type="InterPro" id="IPR003594">
    <property type="entry name" value="HATPase_dom"/>
</dbReference>
<dbReference type="EMBL" id="JALJOV010001289">
    <property type="protein sequence ID" value="KAK9850454.1"/>
    <property type="molecule type" value="Genomic_DNA"/>
</dbReference>
<evidence type="ECO:0000256" key="5">
    <source>
        <dbReference type="ARBA" id="ARBA00022777"/>
    </source>
</evidence>
<dbReference type="EC" id="2.7.13.3" evidence="2"/>
<dbReference type="Proteomes" id="UP001485043">
    <property type="component" value="Unassembled WGS sequence"/>
</dbReference>